<dbReference type="GeneID" id="19881970"/>
<protein>
    <recommendedName>
        <fullName evidence="3">Mediator of RNA polymerase II transcription subunit 7</fullName>
    </recommendedName>
</protein>
<reference evidence="2" key="1">
    <citation type="submission" date="2011-05" db="EMBL/GenBank/DDBJ databases">
        <title>The genome sequence of Vittaforma corneae strain ATCC 50505.</title>
        <authorList>
            <consortium name="The Broad Institute Genome Sequencing Platform"/>
            <person name="Cuomo C."/>
            <person name="Didier E."/>
            <person name="Bowers L."/>
            <person name="Young S.K."/>
            <person name="Zeng Q."/>
            <person name="Gargeya S."/>
            <person name="Fitzgerald M."/>
            <person name="Haas B."/>
            <person name="Abouelleil A."/>
            <person name="Alvarado L."/>
            <person name="Arachchi H.M."/>
            <person name="Berlin A."/>
            <person name="Chapman S.B."/>
            <person name="Gearin G."/>
            <person name="Goldberg J."/>
            <person name="Griggs A."/>
            <person name="Gujja S."/>
            <person name="Hansen M."/>
            <person name="Heiman D."/>
            <person name="Howarth C."/>
            <person name="Larimer J."/>
            <person name="Lui A."/>
            <person name="MacDonald P.J.P."/>
            <person name="McCowen C."/>
            <person name="Montmayeur A."/>
            <person name="Murphy C."/>
            <person name="Neiman D."/>
            <person name="Pearson M."/>
            <person name="Priest M."/>
            <person name="Roberts A."/>
            <person name="Saif S."/>
            <person name="Shea T."/>
            <person name="Sisk P."/>
            <person name="Stolte C."/>
            <person name="Sykes S."/>
            <person name="Wortman J."/>
            <person name="Nusbaum C."/>
            <person name="Birren B."/>
        </authorList>
    </citation>
    <scope>NUCLEOTIDE SEQUENCE [LARGE SCALE GENOMIC DNA]</scope>
    <source>
        <strain evidence="2">ATCC 50505</strain>
    </source>
</reference>
<gene>
    <name evidence="1" type="ORF">VICG_01259</name>
</gene>
<proteinExistence type="predicted"/>
<dbReference type="OMA" id="IHTHINE"/>
<accession>L2GMN2</accession>
<name>L2GMN2_VITCO</name>
<dbReference type="OrthoDB" id="378125at2759"/>
<sequence length="124" mass="14309">MKFTSWPEPPIQKSYNPPEIPTKLRCFGLGYTVNNGNPKLDIPRKALDKDKMKECIENSFKLFLKALKTLDGSILNEIRDIHTHINEEINKAIAFEDEGGIKEAKNRKVSMKNEILDRIQRIIN</sequence>
<dbReference type="Proteomes" id="UP000011082">
    <property type="component" value="Unassembled WGS sequence"/>
</dbReference>
<evidence type="ECO:0000313" key="1">
    <source>
        <dbReference type="EMBL" id="ELA41755.1"/>
    </source>
</evidence>
<dbReference type="AlphaFoldDB" id="L2GMN2"/>
<evidence type="ECO:0000313" key="2">
    <source>
        <dbReference type="Proteomes" id="UP000011082"/>
    </source>
</evidence>
<dbReference type="VEuPathDB" id="MicrosporidiaDB:VICG_01259"/>
<keyword evidence="2" id="KW-1185">Reference proteome</keyword>
<dbReference type="RefSeq" id="XP_007604705.1">
    <property type="nucleotide sequence ID" value="XM_007604643.1"/>
</dbReference>
<dbReference type="InParanoid" id="L2GMN2"/>
<evidence type="ECO:0008006" key="3">
    <source>
        <dbReference type="Google" id="ProtNLM"/>
    </source>
</evidence>
<dbReference type="HOGENOM" id="CLU_158768_0_0_1"/>
<dbReference type="EMBL" id="JH370139">
    <property type="protein sequence ID" value="ELA41755.1"/>
    <property type="molecule type" value="Genomic_DNA"/>
</dbReference>
<organism evidence="1 2">
    <name type="scientific">Vittaforma corneae (strain ATCC 50505)</name>
    <name type="common">Microsporidian parasite</name>
    <name type="synonym">Nosema corneum</name>
    <dbReference type="NCBI Taxonomy" id="993615"/>
    <lineage>
        <taxon>Eukaryota</taxon>
        <taxon>Fungi</taxon>
        <taxon>Fungi incertae sedis</taxon>
        <taxon>Microsporidia</taxon>
        <taxon>Nosematidae</taxon>
        <taxon>Vittaforma</taxon>
    </lineage>
</organism>